<sequence>MKTHAHTPKHSLAHEVIIWIIVAFSSVLLTAQNTAEYYLEIKTGYDLGTIQKTNNIDGTITITTNINNFSNFVNTKEVYHFDKAFPGAVSSILQKVYLLILEENEIFTDFMLRSEVENILLLEKPELAGFYPNDYTEILLENLPNTAMELINAPLAWTITQGDPNILVGVVDSKFDLNHEDLIGQIVLDLDDSSGGVSHGTSVASLVAAKTNNGIGIPSIGFNTKLVTADQYGNSSRVWQVSQIQGVK</sequence>
<organism evidence="4 5">
    <name type="scientific">Aequorivita lipolytica</name>
    <dbReference type="NCBI Taxonomy" id="153267"/>
    <lineage>
        <taxon>Bacteria</taxon>
        <taxon>Pseudomonadati</taxon>
        <taxon>Bacteroidota</taxon>
        <taxon>Flavobacteriia</taxon>
        <taxon>Flavobacteriales</taxon>
        <taxon>Flavobacteriaceae</taxon>
        <taxon>Aequorivita</taxon>
    </lineage>
</organism>
<keyword evidence="2" id="KW-0812">Transmembrane</keyword>
<evidence type="ECO:0000259" key="3">
    <source>
        <dbReference type="Pfam" id="PF00082"/>
    </source>
</evidence>
<dbReference type="InterPro" id="IPR022398">
    <property type="entry name" value="Peptidase_S8_His-AS"/>
</dbReference>
<proteinExistence type="inferred from homology"/>
<feature type="transmembrane region" description="Helical" evidence="2">
    <location>
        <begin position="12"/>
        <end position="31"/>
    </location>
</feature>
<evidence type="ECO:0000313" key="5">
    <source>
        <dbReference type="Proteomes" id="UP000321945"/>
    </source>
</evidence>
<keyword evidence="2" id="KW-0472">Membrane</keyword>
<dbReference type="OrthoDB" id="1055762at2"/>
<evidence type="ECO:0000256" key="2">
    <source>
        <dbReference type="SAM" id="Phobius"/>
    </source>
</evidence>
<protein>
    <recommendedName>
        <fullName evidence="3">Peptidase S8/S53 domain-containing protein</fullName>
    </recommendedName>
</protein>
<accession>A0A5C6YUI4</accession>
<evidence type="ECO:0000256" key="1">
    <source>
        <dbReference type="PROSITE-ProRule" id="PRU01240"/>
    </source>
</evidence>
<dbReference type="InterPro" id="IPR036852">
    <property type="entry name" value="Peptidase_S8/S53_dom_sf"/>
</dbReference>
<dbReference type="Gene3D" id="3.40.50.200">
    <property type="entry name" value="Peptidase S8/S53 domain"/>
    <property type="match status" value="1"/>
</dbReference>
<name>A0A5C6YUI4_9FLAO</name>
<dbReference type="GO" id="GO:0006508">
    <property type="term" value="P:proteolysis"/>
    <property type="evidence" value="ECO:0007669"/>
    <property type="project" value="InterPro"/>
</dbReference>
<gene>
    <name evidence="4" type="ORF">ESV24_00645</name>
</gene>
<dbReference type="AlphaFoldDB" id="A0A5C6YUI4"/>
<dbReference type="InterPro" id="IPR000209">
    <property type="entry name" value="Peptidase_S8/S53_dom"/>
</dbReference>
<dbReference type="SUPFAM" id="SSF52743">
    <property type="entry name" value="Subtilisin-like"/>
    <property type="match status" value="1"/>
</dbReference>
<comment type="caution">
    <text evidence="1">Lacks conserved residue(s) required for the propagation of feature annotation.</text>
</comment>
<dbReference type="EMBL" id="VORU01000001">
    <property type="protein sequence ID" value="TXD70635.1"/>
    <property type="molecule type" value="Genomic_DNA"/>
</dbReference>
<dbReference type="GO" id="GO:0004252">
    <property type="term" value="F:serine-type endopeptidase activity"/>
    <property type="evidence" value="ECO:0007669"/>
    <property type="project" value="InterPro"/>
</dbReference>
<evidence type="ECO:0000313" key="4">
    <source>
        <dbReference type="EMBL" id="TXD70635.1"/>
    </source>
</evidence>
<dbReference type="Pfam" id="PF00082">
    <property type="entry name" value="Peptidase_S8"/>
    <property type="match status" value="1"/>
</dbReference>
<dbReference type="PROSITE" id="PS00137">
    <property type="entry name" value="SUBTILASE_HIS"/>
    <property type="match status" value="1"/>
</dbReference>
<comment type="caution">
    <text evidence="4">The sequence shown here is derived from an EMBL/GenBank/DDBJ whole genome shotgun (WGS) entry which is preliminary data.</text>
</comment>
<comment type="similarity">
    <text evidence="1">Belongs to the peptidase S8 family.</text>
</comment>
<keyword evidence="5" id="KW-1185">Reference proteome</keyword>
<dbReference type="PROSITE" id="PS51892">
    <property type="entry name" value="SUBTILASE"/>
    <property type="match status" value="1"/>
</dbReference>
<dbReference type="Proteomes" id="UP000321945">
    <property type="component" value="Unassembled WGS sequence"/>
</dbReference>
<reference evidence="4 5" key="1">
    <citation type="submission" date="2019-08" db="EMBL/GenBank/DDBJ databases">
        <title>Genome of Aequorivita lipolytica Y10-2 (type strain).</title>
        <authorList>
            <person name="Bowman J.P."/>
        </authorList>
    </citation>
    <scope>NUCLEOTIDE SEQUENCE [LARGE SCALE GENOMIC DNA]</scope>
    <source>
        <strain evidence="4 5">Y10-2</strain>
    </source>
</reference>
<keyword evidence="2" id="KW-1133">Transmembrane helix</keyword>
<feature type="domain" description="Peptidase S8/S53" evidence="3">
    <location>
        <begin position="165"/>
        <end position="246"/>
    </location>
</feature>